<proteinExistence type="predicted"/>
<evidence type="ECO:0000313" key="1">
    <source>
        <dbReference type="EMBL" id="AKO65778.1"/>
    </source>
</evidence>
<evidence type="ECO:0000313" key="2">
    <source>
        <dbReference type="Proteomes" id="UP000066549"/>
    </source>
</evidence>
<accession>A0A0H4J230</accession>
<protein>
    <submittedName>
        <fullName evidence="1">Uncharacterized protein</fullName>
    </submittedName>
</protein>
<gene>
    <name evidence="1" type="ORF">VI33_03400</name>
</gene>
<dbReference type="Proteomes" id="UP000066549">
    <property type="component" value="Chromosome"/>
</dbReference>
<reference evidence="1 2" key="1">
    <citation type="submission" date="2015-03" db="EMBL/GenBank/DDBJ databases">
        <title>Comparative analysis of the OM43 clade including a novel species from Red Sea uncovers genomic and metabolic diversity among marine methylotrophs.</title>
        <authorList>
            <person name="Jimenez-Infante F."/>
            <person name="Ngugi D.K."/>
            <person name="Vinu M."/>
            <person name="Alam I."/>
            <person name="Kamau A."/>
            <person name="Blom J."/>
            <person name="Bajic V.B."/>
            <person name="Stingl U."/>
        </authorList>
    </citation>
    <scope>NUCLEOTIDE SEQUENCE [LARGE SCALE GENOMIC DNA]</scope>
    <source>
        <strain evidence="1 2">MBRSH7</strain>
    </source>
</reference>
<organism evidence="1 2">
    <name type="scientific">Methylophilales bacterium MBRS-H7</name>
    <dbReference type="NCBI Taxonomy" id="1623450"/>
    <lineage>
        <taxon>Bacteria</taxon>
        <taxon>Pseudomonadati</taxon>
        <taxon>Pseudomonadota</taxon>
        <taxon>Betaproteobacteria</taxon>
        <taxon>Nitrosomonadales</taxon>
        <taxon>OM43 clade</taxon>
    </lineage>
</organism>
<sequence>MRPPILSKYPVDEIVANLKRSKQSDKWIVRFIPQIMSKDKLNANAISVTKRVSLLKTEPITKDELDRLKKYFKELKRDELVIIRQEDSRQQRVLIFCAHDDAPETIDGLERHIYRVIPNAKLKFGASDINRDRCQIVKRRSWKTEKDRPTGVYSITDLSGSD</sequence>
<dbReference type="EMBL" id="CP011002">
    <property type="protein sequence ID" value="AKO65778.1"/>
    <property type="molecule type" value="Genomic_DNA"/>
</dbReference>
<name>A0A0H4J230_9PROT</name>
<keyword evidence="2" id="KW-1185">Reference proteome</keyword>
<dbReference type="AlphaFoldDB" id="A0A0H4J230"/>
<dbReference type="OrthoDB" id="9896356at2"/>